<dbReference type="InterPro" id="IPR006597">
    <property type="entry name" value="Sel1-like"/>
</dbReference>
<dbReference type="InterPro" id="IPR011990">
    <property type="entry name" value="TPR-like_helical_dom_sf"/>
</dbReference>
<reference evidence="3" key="1">
    <citation type="submission" date="2014-08" db="EMBL/GenBank/DDBJ databases">
        <authorList>
            <person name="Sharma Rahul"/>
            <person name="Thines Marco"/>
        </authorList>
    </citation>
    <scope>NUCLEOTIDE SEQUENCE</scope>
</reference>
<dbReference type="SUPFAM" id="SSF81901">
    <property type="entry name" value="HCP-like"/>
    <property type="match status" value="1"/>
</dbReference>
<evidence type="ECO:0000256" key="2">
    <source>
        <dbReference type="SAM" id="MobiDB-lite"/>
    </source>
</evidence>
<accession>A0A0F7SRE5</accession>
<feature type="compositionally biased region" description="Low complexity" evidence="2">
    <location>
        <begin position="135"/>
        <end position="154"/>
    </location>
</feature>
<feature type="compositionally biased region" description="Polar residues" evidence="2">
    <location>
        <begin position="164"/>
        <end position="176"/>
    </location>
</feature>
<feature type="compositionally biased region" description="Low complexity" evidence="2">
    <location>
        <begin position="347"/>
        <end position="367"/>
    </location>
</feature>
<feature type="compositionally biased region" description="Polar residues" evidence="2">
    <location>
        <begin position="25"/>
        <end position="39"/>
    </location>
</feature>
<keyword evidence="1" id="KW-0677">Repeat</keyword>
<feature type="region of interest" description="Disordered" evidence="2">
    <location>
        <begin position="1"/>
        <end position="312"/>
    </location>
</feature>
<feature type="compositionally biased region" description="Low complexity" evidence="2">
    <location>
        <begin position="76"/>
        <end position="102"/>
    </location>
</feature>
<feature type="compositionally biased region" description="Polar residues" evidence="2">
    <location>
        <begin position="103"/>
        <end position="123"/>
    </location>
</feature>
<evidence type="ECO:0000313" key="3">
    <source>
        <dbReference type="EMBL" id="CED82628.1"/>
    </source>
</evidence>
<dbReference type="PANTHER" id="PTHR46430:SF3">
    <property type="entry name" value="ACTIVATOR OF C KINASE PROTEIN 1"/>
    <property type="match status" value="1"/>
</dbReference>
<dbReference type="AlphaFoldDB" id="A0A0F7SRE5"/>
<feature type="compositionally biased region" description="Low complexity" evidence="2">
    <location>
        <begin position="269"/>
        <end position="295"/>
    </location>
</feature>
<evidence type="ECO:0000256" key="1">
    <source>
        <dbReference type="ARBA" id="ARBA00022737"/>
    </source>
</evidence>
<feature type="compositionally biased region" description="Polar residues" evidence="2">
    <location>
        <begin position="219"/>
        <end position="229"/>
    </location>
</feature>
<feature type="compositionally biased region" description="Low complexity" evidence="2">
    <location>
        <begin position="188"/>
        <end position="197"/>
    </location>
</feature>
<dbReference type="SMART" id="SM00671">
    <property type="entry name" value="SEL1"/>
    <property type="match status" value="7"/>
</dbReference>
<sequence>MPESYQGHAKPLSGKHTASPPVVQQRWSAENSSTINYSRPNPGHLDGRSQSPPHSPSSPPLPSYDASTSGAYFDPSSSSASASASALAASSSSSPSASFSVAPQTNSPTIQDSVSTDQVNGLNFSAIRLSDPIPNRSQTSMSNRSQSSISNRSNAFPSGPNFGRTPSANSRAQSVRSFDMGPQGSVIQQQQQSLSHPSHPHPHPHPYPHPYPHQQSYSRPNNGRGTPSVRSLELGPEGYDPPIGGYPLPTSFNGPPSRAPGPGYASYQAGNPNNINNTAANTGYHHQQQQQQQQHSAGPAYPSYSPQADYSNPYHAAATGVVGYPPVFRPPMPPMPSMPPIPQGSIASPGGPSLSRAASSGSSLSGTSLVRSGTVIGSSNAKRQGSSATVDTRKPPYTKAFVDEYRARMKRDPDSEAQFAFAKYLIEAAKKLGSEISTHDPKAGRKYRDTLIGESLKLIKKLATQSEEPLADAQFFLADLYGTGQLGLQADPEKAYTLYLQASKQNHPGATYRSAVCNELGAGTRREPNRAILFFRKAASLGDTTAMYRLGMILLEGKLQQAQNVREGVHWLRLAASQADASNPHALHELGMMHENPPARFTQYIHLDHALAREFFTQAAQLGYPPSQLKLGTCFEYGNLTCEVDPRKSISWYTKAAEKGNAEAELALSGWYLTGSEGVLKQSDSESFLWARKAANKGLAKAEYAVGYYSEQGIGTNPDLEAAKGWYNRAALQHNKRATQRLAGQSL</sequence>
<feature type="compositionally biased region" description="Pro residues" evidence="2">
    <location>
        <begin position="53"/>
        <end position="62"/>
    </location>
</feature>
<proteinExistence type="predicted"/>
<organism evidence="3">
    <name type="scientific">Phaffia rhodozyma</name>
    <name type="common">Yeast</name>
    <name type="synonym">Xanthophyllomyces dendrorhous</name>
    <dbReference type="NCBI Taxonomy" id="264483"/>
    <lineage>
        <taxon>Eukaryota</taxon>
        <taxon>Fungi</taxon>
        <taxon>Dikarya</taxon>
        <taxon>Basidiomycota</taxon>
        <taxon>Agaricomycotina</taxon>
        <taxon>Tremellomycetes</taxon>
        <taxon>Cystofilobasidiales</taxon>
        <taxon>Mrakiaceae</taxon>
        <taxon>Phaffia</taxon>
    </lineage>
</organism>
<name>A0A0F7SRE5_PHARH</name>
<dbReference type="EMBL" id="LN483124">
    <property type="protein sequence ID" value="CED82628.1"/>
    <property type="molecule type" value="Genomic_DNA"/>
</dbReference>
<dbReference type="PANTHER" id="PTHR46430">
    <property type="entry name" value="PROTEIN SKT5-RELATED"/>
    <property type="match status" value="1"/>
</dbReference>
<dbReference type="Gene3D" id="1.25.40.10">
    <property type="entry name" value="Tetratricopeptide repeat domain"/>
    <property type="match status" value="1"/>
</dbReference>
<dbReference type="InterPro" id="IPR051726">
    <property type="entry name" value="Chitin_Synth_Reg"/>
</dbReference>
<dbReference type="Pfam" id="PF08238">
    <property type="entry name" value="Sel1"/>
    <property type="match status" value="7"/>
</dbReference>
<protein>
    <submittedName>
        <fullName evidence="3">Extracellular protein SEL-1 and related proteins</fullName>
    </submittedName>
</protein>
<feature type="region of interest" description="Disordered" evidence="2">
    <location>
        <begin position="334"/>
        <end position="367"/>
    </location>
</feature>